<name>A0A5B7IYJ1_PORTR</name>
<keyword evidence="2" id="KW-1185">Reference proteome</keyword>
<comment type="caution">
    <text evidence="1">The sequence shown here is derived from an EMBL/GenBank/DDBJ whole genome shotgun (WGS) entry which is preliminary data.</text>
</comment>
<dbReference type="EMBL" id="VSRR010072382">
    <property type="protein sequence ID" value="MPC86746.1"/>
    <property type="molecule type" value="Genomic_DNA"/>
</dbReference>
<proteinExistence type="predicted"/>
<dbReference type="AlphaFoldDB" id="A0A5B7IYJ1"/>
<evidence type="ECO:0000313" key="1">
    <source>
        <dbReference type="EMBL" id="MPC86746.1"/>
    </source>
</evidence>
<evidence type="ECO:0000313" key="2">
    <source>
        <dbReference type="Proteomes" id="UP000324222"/>
    </source>
</evidence>
<gene>
    <name evidence="1" type="ORF">E2C01_081582</name>
</gene>
<sequence>MWSVTGASKVMGDTARSTLHALGTSREAERERETEKLYVWPAGSGGALGTCAGVTCGAALCFQANMKPCCSRRVAREGSFLITLNIIPHGAAN</sequence>
<accession>A0A5B7IYJ1</accession>
<organism evidence="1 2">
    <name type="scientific">Portunus trituberculatus</name>
    <name type="common">Swimming crab</name>
    <name type="synonym">Neptunus trituberculatus</name>
    <dbReference type="NCBI Taxonomy" id="210409"/>
    <lineage>
        <taxon>Eukaryota</taxon>
        <taxon>Metazoa</taxon>
        <taxon>Ecdysozoa</taxon>
        <taxon>Arthropoda</taxon>
        <taxon>Crustacea</taxon>
        <taxon>Multicrustacea</taxon>
        <taxon>Malacostraca</taxon>
        <taxon>Eumalacostraca</taxon>
        <taxon>Eucarida</taxon>
        <taxon>Decapoda</taxon>
        <taxon>Pleocyemata</taxon>
        <taxon>Brachyura</taxon>
        <taxon>Eubrachyura</taxon>
        <taxon>Portunoidea</taxon>
        <taxon>Portunidae</taxon>
        <taxon>Portuninae</taxon>
        <taxon>Portunus</taxon>
    </lineage>
</organism>
<reference evidence="1 2" key="1">
    <citation type="submission" date="2019-05" db="EMBL/GenBank/DDBJ databases">
        <title>Another draft genome of Portunus trituberculatus and its Hox gene families provides insights of decapod evolution.</title>
        <authorList>
            <person name="Jeong J.-H."/>
            <person name="Song I."/>
            <person name="Kim S."/>
            <person name="Choi T."/>
            <person name="Kim D."/>
            <person name="Ryu S."/>
            <person name="Kim W."/>
        </authorList>
    </citation>
    <scope>NUCLEOTIDE SEQUENCE [LARGE SCALE GENOMIC DNA]</scope>
    <source>
        <tissue evidence="1">Muscle</tissue>
    </source>
</reference>
<protein>
    <submittedName>
        <fullName evidence="1">Uncharacterized protein</fullName>
    </submittedName>
</protein>
<dbReference type="Proteomes" id="UP000324222">
    <property type="component" value="Unassembled WGS sequence"/>
</dbReference>